<sequence>MRPPRDSNSTAPPQSPSRAEAARFELAENARLALEAKSAQVEGLKVKLAAAEAALRERDEREREEQAARASSEHAGVMHEADRLGDEMKGALGNVKAFMRRAWTGAGQTASSETDDVTAGNRTPERRATNARDGPHTPSSAMRSKAKTSIVEKPAARGAYLRAGGDSPGGDSSLVGRQRPKTVAFVGDREQRRLEREGEVVADNARLRRTVGELEQRLKRLARVARRATDAAESKFADERAARLDAEAACERLRAALEEVGGAGRSSGVGDEVGKVGAFGRSLVEELETSRSACRDVLLVARCAARVNASDPAAIVAALPALAALAGERQGDTAHALADNGVVASAAAAMEAHGRDSSVAKAGCELIATLARGGGPSVLRGLAGSARKAAAAVARDFTTPASGGGGGGGGRAGSQKFSPRSPAAHNPSVAVVDALRRHANDAATCAAAADAAWAASHHGGVAVASRLLADGVVAALADAMALHPTDHDVVSKGSHAVCCVAATSAANAAEAASQGGAAAVAAAMSDGAADAIAAYPSTERWVAEHGAAVTHRAVTHSSRSRSRAVYAAGGGAGDDVDDESWLVEYERGVMERTAGRAPRKVEVEEEDGEDGDGDSGSFDFDSNL</sequence>
<keyword evidence="1" id="KW-0175">Coiled coil</keyword>
<name>C1FI50_MICCC</name>
<reference evidence="3 4" key="1">
    <citation type="journal article" date="2009" name="Science">
        <title>Green evolution and dynamic adaptations revealed by genomes of the marine picoeukaryotes Micromonas.</title>
        <authorList>
            <person name="Worden A.Z."/>
            <person name="Lee J.H."/>
            <person name="Mock T."/>
            <person name="Rouze P."/>
            <person name="Simmons M.P."/>
            <person name="Aerts A.L."/>
            <person name="Allen A.E."/>
            <person name="Cuvelier M.L."/>
            <person name="Derelle E."/>
            <person name="Everett M.V."/>
            <person name="Foulon E."/>
            <person name="Grimwood J."/>
            <person name="Gundlach H."/>
            <person name="Henrissat B."/>
            <person name="Napoli C."/>
            <person name="McDonald S.M."/>
            <person name="Parker M.S."/>
            <person name="Rombauts S."/>
            <person name="Salamov A."/>
            <person name="Von Dassow P."/>
            <person name="Badger J.H."/>
            <person name="Coutinho P.M."/>
            <person name="Demir E."/>
            <person name="Dubchak I."/>
            <person name="Gentemann C."/>
            <person name="Eikrem W."/>
            <person name="Gready J.E."/>
            <person name="John U."/>
            <person name="Lanier W."/>
            <person name="Lindquist E.A."/>
            <person name="Lucas S."/>
            <person name="Mayer K.F."/>
            <person name="Moreau H."/>
            <person name="Not F."/>
            <person name="Otillar R."/>
            <person name="Panaud O."/>
            <person name="Pangilinan J."/>
            <person name="Paulsen I."/>
            <person name="Piegu B."/>
            <person name="Poliakov A."/>
            <person name="Robbens S."/>
            <person name="Schmutz J."/>
            <person name="Toulza E."/>
            <person name="Wyss T."/>
            <person name="Zelensky A."/>
            <person name="Zhou K."/>
            <person name="Armbrust E.V."/>
            <person name="Bhattacharya D."/>
            <person name="Goodenough U.W."/>
            <person name="Van de Peer Y."/>
            <person name="Grigoriev I.V."/>
        </authorList>
    </citation>
    <scope>NUCLEOTIDE SEQUENCE [LARGE SCALE GENOMIC DNA]</scope>
    <source>
        <strain evidence="4">RCC299 / NOUM17</strain>
    </source>
</reference>
<feature type="region of interest" description="Disordered" evidence="2">
    <location>
        <begin position="52"/>
        <end position="85"/>
    </location>
</feature>
<feature type="region of interest" description="Disordered" evidence="2">
    <location>
        <begin position="593"/>
        <end position="624"/>
    </location>
</feature>
<gene>
    <name evidence="3" type="ORF">MICPUN_102578</name>
</gene>
<feature type="coiled-coil region" evidence="1">
    <location>
        <begin position="204"/>
        <end position="231"/>
    </location>
</feature>
<feature type="compositionally biased region" description="Basic and acidic residues" evidence="2">
    <location>
        <begin position="123"/>
        <end position="135"/>
    </location>
</feature>
<protein>
    <submittedName>
        <fullName evidence="3">Uncharacterized protein</fullName>
    </submittedName>
</protein>
<accession>C1FI50</accession>
<feature type="compositionally biased region" description="Basic and acidic residues" evidence="2">
    <location>
        <begin position="76"/>
        <end position="85"/>
    </location>
</feature>
<feature type="compositionally biased region" description="Gly residues" evidence="2">
    <location>
        <begin position="402"/>
        <end position="412"/>
    </location>
</feature>
<dbReference type="RefSeq" id="XP_002508674.1">
    <property type="nucleotide sequence ID" value="XM_002508628.1"/>
</dbReference>
<feature type="compositionally biased region" description="Polar residues" evidence="2">
    <location>
        <begin position="1"/>
        <end position="12"/>
    </location>
</feature>
<dbReference type="EMBL" id="CP001576">
    <property type="protein sequence ID" value="ACO69932.1"/>
    <property type="molecule type" value="Genomic_DNA"/>
</dbReference>
<feature type="region of interest" description="Disordered" evidence="2">
    <location>
        <begin position="160"/>
        <end position="179"/>
    </location>
</feature>
<dbReference type="AlphaFoldDB" id="C1FI50"/>
<dbReference type="OMA" id="HAGVMHE"/>
<proteinExistence type="predicted"/>
<feature type="compositionally biased region" description="Acidic residues" evidence="2">
    <location>
        <begin position="603"/>
        <end position="613"/>
    </location>
</feature>
<organism evidence="3 4">
    <name type="scientific">Micromonas commoda (strain RCC299 / NOUM17 / CCMP2709)</name>
    <name type="common">Picoplanktonic green alga</name>
    <dbReference type="NCBI Taxonomy" id="296587"/>
    <lineage>
        <taxon>Eukaryota</taxon>
        <taxon>Viridiplantae</taxon>
        <taxon>Chlorophyta</taxon>
        <taxon>Mamiellophyceae</taxon>
        <taxon>Mamiellales</taxon>
        <taxon>Mamiellaceae</taxon>
        <taxon>Micromonas</taxon>
    </lineage>
</organism>
<dbReference type="GeneID" id="8246682"/>
<feature type="compositionally biased region" description="Basic and acidic residues" evidence="2">
    <location>
        <begin position="54"/>
        <end position="67"/>
    </location>
</feature>
<feature type="compositionally biased region" description="Basic and acidic residues" evidence="2">
    <location>
        <begin position="593"/>
        <end position="602"/>
    </location>
</feature>
<feature type="region of interest" description="Disordered" evidence="2">
    <location>
        <begin position="104"/>
        <end position="154"/>
    </location>
</feature>
<keyword evidence="4" id="KW-1185">Reference proteome</keyword>
<feature type="region of interest" description="Disordered" evidence="2">
    <location>
        <begin position="400"/>
        <end position="425"/>
    </location>
</feature>
<feature type="compositionally biased region" description="Low complexity" evidence="2">
    <location>
        <begin position="615"/>
        <end position="624"/>
    </location>
</feature>
<feature type="region of interest" description="Disordered" evidence="2">
    <location>
        <begin position="1"/>
        <end position="20"/>
    </location>
</feature>
<evidence type="ECO:0000313" key="3">
    <source>
        <dbReference type="EMBL" id="ACO69932.1"/>
    </source>
</evidence>
<dbReference type="Proteomes" id="UP000002009">
    <property type="component" value="Chromosome 10"/>
</dbReference>
<evidence type="ECO:0000313" key="4">
    <source>
        <dbReference type="Proteomes" id="UP000002009"/>
    </source>
</evidence>
<dbReference type="KEGG" id="mis:MICPUN_102578"/>
<evidence type="ECO:0000256" key="1">
    <source>
        <dbReference type="SAM" id="Coils"/>
    </source>
</evidence>
<evidence type="ECO:0000256" key="2">
    <source>
        <dbReference type="SAM" id="MobiDB-lite"/>
    </source>
</evidence>
<dbReference type="InParanoid" id="C1FI50"/>